<comment type="caution">
    <text evidence="1">The sequence shown here is derived from an EMBL/GenBank/DDBJ whole genome shotgun (WGS) entry which is preliminary data.</text>
</comment>
<keyword evidence="2" id="KW-1185">Reference proteome</keyword>
<evidence type="ECO:0000313" key="2">
    <source>
        <dbReference type="Proteomes" id="UP000011885"/>
    </source>
</evidence>
<evidence type="ECO:0000313" key="1">
    <source>
        <dbReference type="EMBL" id="EMI52329.1"/>
    </source>
</evidence>
<protein>
    <submittedName>
        <fullName evidence="1">Uncharacterized protein</fullName>
    </submittedName>
</protein>
<sequence length="63" mass="7271">MGVSGPSRKGWDRANQIPLKMQLFLPDSVDRAVAVTDSQLRAQRMERQRDLASRERFWGILKT</sequence>
<dbReference type="EMBL" id="ANOH01000437">
    <property type="protein sequence ID" value="EMI52329.1"/>
    <property type="molecule type" value="Genomic_DNA"/>
</dbReference>
<accession>M5TTF4</accession>
<dbReference type="AlphaFoldDB" id="M5TTF4"/>
<gene>
    <name evidence="1" type="ORF">RSSM_06235</name>
</gene>
<proteinExistence type="predicted"/>
<name>M5TTF4_9BACT</name>
<organism evidence="1 2">
    <name type="scientific">Rhodopirellula sallentina SM41</name>
    <dbReference type="NCBI Taxonomy" id="1263870"/>
    <lineage>
        <taxon>Bacteria</taxon>
        <taxon>Pseudomonadati</taxon>
        <taxon>Planctomycetota</taxon>
        <taxon>Planctomycetia</taxon>
        <taxon>Pirellulales</taxon>
        <taxon>Pirellulaceae</taxon>
        <taxon>Rhodopirellula</taxon>
    </lineage>
</organism>
<reference evidence="1 2" key="1">
    <citation type="journal article" date="2013" name="Mar. Genomics">
        <title>Expression of sulfatases in Rhodopirellula baltica and the diversity of sulfatases in the genus Rhodopirellula.</title>
        <authorList>
            <person name="Wegner C.E."/>
            <person name="Richter-Heitmann T."/>
            <person name="Klindworth A."/>
            <person name="Klockow C."/>
            <person name="Richter M."/>
            <person name="Achstetter T."/>
            <person name="Glockner F.O."/>
            <person name="Harder J."/>
        </authorList>
    </citation>
    <scope>NUCLEOTIDE SEQUENCE [LARGE SCALE GENOMIC DNA]</scope>
    <source>
        <strain evidence="1 2">SM41</strain>
    </source>
</reference>
<dbReference type="PATRIC" id="fig|1263870.3.peg.6609"/>
<dbReference type="Proteomes" id="UP000011885">
    <property type="component" value="Unassembled WGS sequence"/>
</dbReference>